<accession>A0AA88DIK2</accession>
<evidence type="ECO:0000256" key="1">
    <source>
        <dbReference type="SAM" id="MobiDB-lite"/>
    </source>
</evidence>
<organism evidence="2 3">
    <name type="scientific">Ficus carica</name>
    <name type="common">Common fig</name>
    <dbReference type="NCBI Taxonomy" id="3494"/>
    <lineage>
        <taxon>Eukaryota</taxon>
        <taxon>Viridiplantae</taxon>
        <taxon>Streptophyta</taxon>
        <taxon>Embryophyta</taxon>
        <taxon>Tracheophyta</taxon>
        <taxon>Spermatophyta</taxon>
        <taxon>Magnoliopsida</taxon>
        <taxon>eudicotyledons</taxon>
        <taxon>Gunneridae</taxon>
        <taxon>Pentapetalae</taxon>
        <taxon>rosids</taxon>
        <taxon>fabids</taxon>
        <taxon>Rosales</taxon>
        <taxon>Moraceae</taxon>
        <taxon>Ficeae</taxon>
        <taxon>Ficus</taxon>
    </lineage>
</organism>
<feature type="region of interest" description="Disordered" evidence="1">
    <location>
        <begin position="41"/>
        <end position="79"/>
    </location>
</feature>
<dbReference type="Proteomes" id="UP001187192">
    <property type="component" value="Unassembled WGS sequence"/>
</dbReference>
<evidence type="ECO:0000313" key="2">
    <source>
        <dbReference type="EMBL" id="GMN45849.1"/>
    </source>
</evidence>
<feature type="compositionally biased region" description="Basic and acidic residues" evidence="1">
    <location>
        <begin position="54"/>
        <end position="63"/>
    </location>
</feature>
<sequence length="79" mass="8705">MVSSAATLISKKDLFVKAPKEDDHDPQADLLILTNGRRGETKIVDSPPYANGKQPDDHDHDITHVPNNIPGWASTLFKD</sequence>
<name>A0AA88DIK2_FICCA</name>
<reference evidence="2" key="1">
    <citation type="submission" date="2023-07" db="EMBL/GenBank/DDBJ databases">
        <title>draft genome sequence of fig (Ficus carica).</title>
        <authorList>
            <person name="Takahashi T."/>
            <person name="Nishimura K."/>
        </authorList>
    </citation>
    <scope>NUCLEOTIDE SEQUENCE</scope>
</reference>
<dbReference type="EMBL" id="BTGU01000021">
    <property type="protein sequence ID" value="GMN45849.1"/>
    <property type="molecule type" value="Genomic_DNA"/>
</dbReference>
<gene>
    <name evidence="2" type="ORF">TIFTF001_015051</name>
</gene>
<proteinExistence type="predicted"/>
<protein>
    <submittedName>
        <fullName evidence="2">Uncharacterized protein</fullName>
    </submittedName>
</protein>
<comment type="caution">
    <text evidence="2">The sequence shown here is derived from an EMBL/GenBank/DDBJ whole genome shotgun (WGS) entry which is preliminary data.</text>
</comment>
<dbReference type="AlphaFoldDB" id="A0AA88DIK2"/>
<keyword evidence="3" id="KW-1185">Reference proteome</keyword>
<evidence type="ECO:0000313" key="3">
    <source>
        <dbReference type="Proteomes" id="UP001187192"/>
    </source>
</evidence>